<feature type="compositionally biased region" description="Low complexity" evidence="9">
    <location>
        <begin position="568"/>
        <end position="582"/>
    </location>
</feature>
<feature type="compositionally biased region" description="Polar residues" evidence="9">
    <location>
        <begin position="516"/>
        <end position="532"/>
    </location>
</feature>
<dbReference type="FunCoup" id="A0A1X2HWA7">
    <property type="interactions" value="31"/>
</dbReference>
<evidence type="ECO:0000256" key="10">
    <source>
        <dbReference type="SAM" id="Phobius"/>
    </source>
</evidence>
<evidence type="ECO:0000256" key="9">
    <source>
        <dbReference type="SAM" id="MobiDB-lite"/>
    </source>
</evidence>
<evidence type="ECO:0000256" key="8">
    <source>
        <dbReference type="ARBA" id="ARBA00023136"/>
    </source>
</evidence>
<keyword evidence="7" id="KW-0446">Lipid-binding</keyword>
<sequence>MVSLFTFAVIYISGGLTFLPVVLLLAYWFASAEVYSSDKDPVSRYPKEHYHETDFESGKKGWIRLTNHAQSALGNGNGSKLMAGLQAYMTNNNGKDVKRPKDLVYGVLKHGTLFLYESENQLDCKMIIPVHDYTVSIFPEGMRDHELFNRSTAIRLKPKHGRAQTMLDEQKKPHMQTIVKSKTDSELDVNGPDEHWALDKDIYLMCARPIDKEDWYFSLIYASGFMADDPFTHIETIDATRFDTHAMQDLITTLQKDPDHRHVQWLNAILGRIFLGLYKTDKVQRLFQEKITKKAKKMKRPAFLDEIHVQTVKFGQNIPYFTQPKLLGLTMDGALEAEAQVDYAGGLCVVIETDFHWTYSSRMKPIRVHLVLSVTLKQLVGKMKFKIKAPPTNRYWLGFYEMPKLELAIKPIVSDKQIKLNMVTNAIESKIREVLAETMVLPNMDDFTFCDTDGKGGIFGDRVPRSDDASDTSSLEIKGEQLTPTVNKPSSVKSTPPPAKPARRRSGSEQPIEANNLLSHPIQTEVSKSSPDLLSARSRPSTDDDASQTRETASATSAEALGGDHSSDSSSSQSIPSSSQSSGRWAGLAMRRKKARSSVDGESISEREDEESSKPSTDANSTARSIGASSRKGFFSKLGDDAKRGSLYQKAETFWQRGKEMTRELRDKEDKSGRRLSIARRFSQSSAVSESREQLEGHKPRATEEREEEEEKQVTEALVAPEKDSKPIEAIASDKPTGQEPVAQEEPKADETQRGRPATTPPLPPRTRAGSTASTASDTERISRNRPLPPPPASAPPTAPPPPPPPRKADTKPPLPPRIIKEDESRESKPPVPPRPSNTTQDARPLESAEC</sequence>
<dbReference type="EMBL" id="MCGN01000001">
    <property type="protein sequence ID" value="ORZ03801.1"/>
    <property type="molecule type" value="Genomic_DNA"/>
</dbReference>
<keyword evidence="8 10" id="KW-0472">Membrane</keyword>
<feature type="compositionally biased region" description="Polar residues" evidence="9">
    <location>
        <begin position="482"/>
        <end position="494"/>
    </location>
</feature>
<dbReference type="Proteomes" id="UP000242180">
    <property type="component" value="Unassembled WGS sequence"/>
</dbReference>
<feature type="transmembrane region" description="Helical" evidence="10">
    <location>
        <begin position="7"/>
        <end position="30"/>
    </location>
</feature>
<feature type="compositionally biased region" description="Basic and acidic residues" evidence="9">
    <location>
        <begin position="657"/>
        <end position="673"/>
    </location>
</feature>
<dbReference type="InParanoid" id="A0A1X2HWA7"/>
<evidence type="ECO:0000259" key="11">
    <source>
        <dbReference type="PROSITE" id="PS51847"/>
    </source>
</evidence>
<evidence type="ECO:0000256" key="5">
    <source>
        <dbReference type="ARBA" id="ARBA00022989"/>
    </source>
</evidence>
<feature type="compositionally biased region" description="Basic and acidic residues" evidence="9">
    <location>
        <begin position="819"/>
        <end position="829"/>
    </location>
</feature>
<keyword evidence="5 10" id="KW-1133">Transmembrane helix</keyword>
<dbReference type="GO" id="GO:0032865">
    <property type="term" value="C:ERMES complex"/>
    <property type="evidence" value="ECO:0007669"/>
    <property type="project" value="TreeGrafter"/>
</dbReference>
<evidence type="ECO:0000256" key="6">
    <source>
        <dbReference type="ARBA" id="ARBA00023055"/>
    </source>
</evidence>
<evidence type="ECO:0000256" key="7">
    <source>
        <dbReference type="ARBA" id="ARBA00023121"/>
    </source>
</evidence>
<dbReference type="GO" id="GO:0008289">
    <property type="term" value="F:lipid binding"/>
    <property type="evidence" value="ECO:0007669"/>
    <property type="project" value="UniProtKB-KW"/>
</dbReference>
<evidence type="ECO:0000256" key="3">
    <source>
        <dbReference type="ARBA" id="ARBA00022692"/>
    </source>
</evidence>
<gene>
    <name evidence="12" type="ORF">BCR43DRAFT_484007</name>
</gene>
<dbReference type="GO" id="GO:0015914">
    <property type="term" value="P:phospholipid transport"/>
    <property type="evidence" value="ECO:0007669"/>
    <property type="project" value="TreeGrafter"/>
</dbReference>
<dbReference type="Pfam" id="PF26547">
    <property type="entry name" value="PDZD8_N"/>
    <property type="match status" value="1"/>
</dbReference>
<dbReference type="AlphaFoldDB" id="A0A1X2HWA7"/>
<feature type="region of interest" description="Disordered" evidence="9">
    <location>
        <begin position="458"/>
        <end position="851"/>
    </location>
</feature>
<dbReference type="CDD" id="cd21675">
    <property type="entry name" value="SMP_TEX2"/>
    <property type="match status" value="1"/>
</dbReference>
<organism evidence="12 13">
    <name type="scientific">Syncephalastrum racemosum</name>
    <name type="common">Filamentous fungus</name>
    <dbReference type="NCBI Taxonomy" id="13706"/>
    <lineage>
        <taxon>Eukaryota</taxon>
        <taxon>Fungi</taxon>
        <taxon>Fungi incertae sedis</taxon>
        <taxon>Mucoromycota</taxon>
        <taxon>Mucoromycotina</taxon>
        <taxon>Mucoromycetes</taxon>
        <taxon>Mucorales</taxon>
        <taxon>Syncephalastraceae</taxon>
        <taxon>Syncephalastrum</taxon>
    </lineage>
</organism>
<accession>A0A1X2HWA7</accession>
<keyword evidence="4" id="KW-0256">Endoplasmic reticulum</keyword>
<reference evidence="12 13" key="1">
    <citation type="submission" date="2016-07" db="EMBL/GenBank/DDBJ databases">
        <title>Pervasive Adenine N6-methylation of Active Genes in Fungi.</title>
        <authorList>
            <consortium name="DOE Joint Genome Institute"/>
            <person name="Mondo S.J."/>
            <person name="Dannebaum R.O."/>
            <person name="Kuo R.C."/>
            <person name="Labutti K."/>
            <person name="Haridas S."/>
            <person name="Kuo A."/>
            <person name="Salamov A."/>
            <person name="Ahrendt S.R."/>
            <person name="Lipzen A."/>
            <person name="Sullivan W."/>
            <person name="Andreopoulos W.B."/>
            <person name="Clum A."/>
            <person name="Lindquist E."/>
            <person name="Daum C."/>
            <person name="Ramamoorthy G.K."/>
            <person name="Gryganskyi A."/>
            <person name="Culley D."/>
            <person name="Magnuson J.K."/>
            <person name="James T.Y."/>
            <person name="O'Malley M.A."/>
            <person name="Stajich J.E."/>
            <person name="Spatafora J.W."/>
            <person name="Visel A."/>
            <person name="Grigoriev I.V."/>
        </authorList>
    </citation>
    <scope>NUCLEOTIDE SEQUENCE [LARGE SCALE GENOMIC DNA]</scope>
    <source>
        <strain evidence="12 13">NRRL 2496</strain>
    </source>
</reference>
<dbReference type="PANTHER" id="PTHR13466">
    <property type="entry name" value="TEX2 PROTEIN-RELATED"/>
    <property type="match status" value="1"/>
</dbReference>
<dbReference type="InterPro" id="IPR031468">
    <property type="entry name" value="SMP_LBD"/>
</dbReference>
<dbReference type="PANTHER" id="PTHR13466:SF19">
    <property type="entry name" value="NUCLEUS-VACUOLE JUNCTION PROTEIN 2"/>
    <property type="match status" value="1"/>
</dbReference>
<dbReference type="InterPro" id="IPR058801">
    <property type="entry name" value="PDZD8_N"/>
</dbReference>
<name>A0A1X2HWA7_SYNRA</name>
<keyword evidence="13" id="KW-1185">Reference proteome</keyword>
<keyword evidence="3 10" id="KW-0812">Transmembrane</keyword>
<dbReference type="GO" id="GO:0005789">
    <property type="term" value="C:endoplasmic reticulum membrane"/>
    <property type="evidence" value="ECO:0007669"/>
    <property type="project" value="UniProtKB-SubCell"/>
</dbReference>
<feature type="compositionally biased region" description="Pro residues" evidence="9">
    <location>
        <begin position="787"/>
        <end position="806"/>
    </location>
</feature>
<proteinExistence type="predicted"/>
<feature type="compositionally biased region" description="Basic and acidic residues" evidence="9">
    <location>
        <begin position="690"/>
        <end position="704"/>
    </location>
</feature>
<dbReference type="OrthoDB" id="26740at2759"/>
<dbReference type="PROSITE" id="PS51847">
    <property type="entry name" value="SMP"/>
    <property type="match status" value="1"/>
</dbReference>
<keyword evidence="2" id="KW-0813">Transport</keyword>
<evidence type="ECO:0000256" key="1">
    <source>
        <dbReference type="ARBA" id="ARBA00004586"/>
    </source>
</evidence>
<dbReference type="OMA" id="QWIEDWI"/>
<dbReference type="STRING" id="13706.A0A1X2HWA7"/>
<dbReference type="GO" id="GO:1990456">
    <property type="term" value="P:mitochondrion-endoplasmic reticulum membrane tethering"/>
    <property type="evidence" value="ECO:0007669"/>
    <property type="project" value="TreeGrafter"/>
</dbReference>
<feature type="compositionally biased region" description="Polar residues" evidence="9">
    <location>
        <begin position="614"/>
        <end position="628"/>
    </location>
</feature>
<comment type="subcellular location">
    <subcellularLocation>
        <location evidence="1">Endoplasmic reticulum membrane</location>
    </subcellularLocation>
</comment>
<evidence type="ECO:0000256" key="4">
    <source>
        <dbReference type="ARBA" id="ARBA00022824"/>
    </source>
</evidence>
<comment type="caution">
    <text evidence="12">The sequence shown here is derived from an EMBL/GenBank/DDBJ whole genome shotgun (WGS) entry which is preliminary data.</text>
</comment>
<evidence type="ECO:0000256" key="2">
    <source>
        <dbReference type="ARBA" id="ARBA00022448"/>
    </source>
</evidence>
<evidence type="ECO:0000313" key="12">
    <source>
        <dbReference type="EMBL" id="ORZ03801.1"/>
    </source>
</evidence>
<keyword evidence="6" id="KW-0445">Lipid transport</keyword>
<feature type="compositionally biased region" description="Basic and acidic residues" evidence="9">
    <location>
        <begin position="745"/>
        <end position="754"/>
    </location>
</feature>
<dbReference type="SUPFAM" id="SSF50729">
    <property type="entry name" value="PH domain-like"/>
    <property type="match status" value="1"/>
</dbReference>
<evidence type="ECO:0000313" key="13">
    <source>
        <dbReference type="Proteomes" id="UP000242180"/>
    </source>
</evidence>
<feature type="compositionally biased region" description="Low complexity" evidence="9">
    <location>
        <begin position="549"/>
        <end position="560"/>
    </location>
</feature>
<feature type="domain" description="SMP-LTD" evidence="11">
    <location>
        <begin position="259"/>
        <end position="450"/>
    </location>
</feature>
<protein>
    <submittedName>
        <fullName evidence="12">Putative integral membrane protein conserved region-domain-containing protein</fullName>
    </submittedName>
</protein>